<dbReference type="RefSeq" id="XP_009540570.1">
    <property type="nucleotide sequence ID" value="XM_009542275.1"/>
</dbReference>
<protein>
    <submittedName>
        <fullName evidence="2">Uncharacterized protein</fullName>
    </submittedName>
</protein>
<organism evidence="2 3">
    <name type="scientific">Heterobasidion irregulare (strain TC 32-1)</name>
    <dbReference type="NCBI Taxonomy" id="747525"/>
    <lineage>
        <taxon>Eukaryota</taxon>
        <taxon>Fungi</taxon>
        <taxon>Dikarya</taxon>
        <taxon>Basidiomycota</taxon>
        <taxon>Agaricomycotina</taxon>
        <taxon>Agaricomycetes</taxon>
        <taxon>Russulales</taxon>
        <taxon>Bondarzewiaceae</taxon>
        <taxon>Heterobasidion</taxon>
        <taxon>Heterobasidion annosum species complex</taxon>
    </lineage>
</organism>
<evidence type="ECO:0000313" key="2">
    <source>
        <dbReference type="EMBL" id="ETW86560.1"/>
    </source>
</evidence>
<gene>
    <name evidence="2" type="ORF">HETIRDRAFT_99035</name>
</gene>
<dbReference type="HOGENOM" id="CLU_168431_0_0_1"/>
<proteinExistence type="predicted"/>
<dbReference type="GeneID" id="20678884"/>
<reference evidence="2 3" key="1">
    <citation type="journal article" date="2012" name="New Phytol.">
        <title>Insight into trade-off between wood decay and parasitism from the genome of a fungal forest pathogen.</title>
        <authorList>
            <person name="Olson A."/>
            <person name="Aerts A."/>
            <person name="Asiegbu F."/>
            <person name="Belbahri L."/>
            <person name="Bouzid O."/>
            <person name="Broberg A."/>
            <person name="Canback B."/>
            <person name="Coutinho P.M."/>
            <person name="Cullen D."/>
            <person name="Dalman K."/>
            <person name="Deflorio G."/>
            <person name="van Diepen L.T."/>
            <person name="Dunand C."/>
            <person name="Duplessis S."/>
            <person name="Durling M."/>
            <person name="Gonthier P."/>
            <person name="Grimwood J."/>
            <person name="Fossdal C.G."/>
            <person name="Hansson D."/>
            <person name="Henrissat B."/>
            <person name="Hietala A."/>
            <person name="Himmelstrand K."/>
            <person name="Hoffmeister D."/>
            <person name="Hogberg N."/>
            <person name="James T.Y."/>
            <person name="Karlsson M."/>
            <person name="Kohler A."/>
            <person name="Kues U."/>
            <person name="Lee Y.H."/>
            <person name="Lin Y.C."/>
            <person name="Lind M."/>
            <person name="Lindquist E."/>
            <person name="Lombard V."/>
            <person name="Lucas S."/>
            <person name="Lunden K."/>
            <person name="Morin E."/>
            <person name="Murat C."/>
            <person name="Park J."/>
            <person name="Raffaello T."/>
            <person name="Rouze P."/>
            <person name="Salamov A."/>
            <person name="Schmutz J."/>
            <person name="Solheim H."/>
            <person name="Stahlberg J."/>
            <person name="Velez H."/>
            <person name="de Vries R.P."/>
            <person name="Wiebenga A."/>
            <person name="Woodward S."/>
            <person name="Yakovlev I."/>
            <person name="Garbelotto M."/>
            <person name="Martin F."/>
            <person name="Grigoriev I.V."/>
            <person name="Stenlid J."/>
        </authorList>
    </citation>
    <scope>NUCLEOTIDE SEQUENCE [LARGE SCALE GENOMIC DNA]</scope>
    <source>
        <strain evidence="2 3">TC 32-1</strain>
    </source>
</reference>
<dbReference type="AlphaFoldDB" id="W4KMF6"/>
<feature type="compositionally biased region" description="Basic and acidic residues" evidence="1">
    <location>
        <begin position="98"/>
        <end position="108"/>
    </location>
</feature>
<feature type="region of interest" description="Disordered" evidence="1">
    <location>
        <begin position="85"/>
        <end position="108"/>
    </location>
</feature>
<dbReference type="InParanoid" id="W4KMF6"/>
<dbReference type="OrthoDB" id="2595043at2759"/>
<feature type="region of interest" description="Disordered" evidence="1">
    <location>
        <begin position="1"/>
        <end position="21"/>
    </location>
</feature>
<dbReference type="Proteomes" id="UP000030671">
    <property type="component" value="Unassembled WGS sequence"/>
</dbReference>
<evidence type="ECO:0000256" key="1">
    <source>
        <dbReference type="SAM" id="MobiDB-lite"/>
    </source>
</evidence>
<dbReference type="eggNOG" id="ENOG502RCT5">
    <property type="taxonomic scope" value="Eukaryota"/>
</dbReference>
<dbReference type="EMBL" id="KI925454">
    <property type="protein sequence ID" value="ETW86560.1"/>
    <property type="molecule type" value="Genomic_DNA"/>
</dbReference>
<keyword evidence="3" id="KW-1185">Reference proteome</keyword>
<accession>W4KMF6</accession>
<name>W4KMF6_HETIT</name>
<sequence>MYTSGSPNANGKSPQNEASIVNDTTLQADLTFLSSLLSKEGKDDNADVDVVALLRQLETADGVAQGVESRIDGILGSLDALLDSLQPDSAEGQSVTGDAKEQDGAKGE</sequence>
<evidence type="ECO:0000313" key="3">
    <source>
        <dbReference type="Proteomes" id="UP000030671"/>
    </source>
</evidence>
<dbReference type="KEGG" id="hir:HETIRDRAFT_99035"/>